<dbReference type="InterPro" id="IPR051916">
    <property type="entry name" value="GPI-anchor_lipid_remodeler"/>
</dbReference>
<keyword evidence="3" id="KW-1185">Reference proteome</keyword>
<reference evidence="2 3" key="1">
    <citation type="submission" date="2018-09" db="EMBL/GenBank/DDBJ databases">
        <authorList>
            <person name="Wang F."/>
        </authorList>
    </citation>
    <scope>NUCLEOTIDE SEQUENCE [LARGE SCALE GENOMIC DNA]</scope>
    <source>
        <strain evidence="2 3">PLHSC7-2</strain>
    </source>
</reference>
<accession>A0A418YDQ5</accession>
<dbReference type="GO" id="GO:0004519">
    <property type="term" value="F:endonuclease activity"/>
    <property type="evidence" value="ECO:0007669"/>
    <property type="project" value="UniProtKB-KW"/>
</dbReference>
<dbReference type="AlphaFoldDB" id="A0A418YDQ5"/>
<dbReference type="Gene3D" id="3.60.10.10">
    <property type="entry name" value="Endonuclease/exonuclease/phosphatase"/>
    <property type="match status" value="1"/>
</dbReference>
<dbReference type="InterPro" id="IPR005135">
    <property type="entry name" value="Endo/exonuclease/phosphatase"/>
</dbReference>
<dbReference type="RefSeq" id="WP_119911091.1">
    <property type="nucleotide sequence ID" value="NZ_QZCH01000015.1"/>
</dbReference>
<reference evidence="2 3" key="2">
    <citation type="submission" date="2019-01" db="EMBL/GenBank/DDBJ databases">
        <title>Motilimonas pumilus sp. nov., isolated from the gut of sea cucumber (Apostichopus japonicus).</title>
        <authorList>
            <person name="Wang F.-Q."/>
            <person name="Ren L.-H."/>
            <person name="Lin Y.-W."/>
            <person name="Sun G.-H."/>
            <person name="Du Z.-J."/>
            <person name="Zhao J.-X."/>
            <person name="Liu X.-J."/>
            <person name="Liu L.-J."/>
        </authorList>
    </citation>
    <scope>NUCLEOTIDE SEQUENCE [LARGE SCALE GENOMIC DNA]</scope>
    <source>
        <strain evidence="2 3">PLHSC7-2</strain>
    </source>
</reference>
<dbReference type="PANTHER" id="PTHR14859">
    <property type="entry name" value="CALCOFLUOR WHITE HYPERSENSITIVE PROTEIN PRECURSOR"/>
    <property type="match status" value="1"/>
</dbReference>
<dbReference type="GO" id="GO:0016020">
    <property type="term" value="C:membrane"/>
    <property type="evidence" value="ECO:0007669"/>
    <property type="project" value="GOC"/>
</dbReference>
<keyword evidence="2" id="KW-0269">Exonuclease</keyword>
<dbReference type="GO" id="GO:0006506">
    <property type="term" value="P:GPI anchor biosynthetic process"/>
    <property type="evidence" value="ECO:0007669"/>
    <property type="project" value="TreeGrafter"/>
</dbReference>
<organism evidence="2 3">
    <name type="scientific">Motilimonas pumila</name>
    <dbReference type="NCBI Taxonomy" id="2303987"/>
    <lineage>
        <taxon>Bacteria</taxon>
        <taxon>Pseudomonadati</taxon>
        <taxon>Pseudomonadota</taxon>
        <taxon>Gammaproteobacteria</taxon>
        <taxon>Alteromonadales</taxon>
        <taxon>Alteromonadales genera incertae sedis</taxon>
        <taxon>Motilimonas</taxon>
    </lineage>
</organism>
<dbReference type="GO" id="GO:0004527">
    <property type="term" value="F:exonuclease activity"/>
    <property type="evidence" value="ECO:0007669"/>
    <property type="project" value="UniProtKB-KW"/>
</dbReference>
<dbReference type="PANTHER" id="PTHR14859:SF15">
    <property type="entry name" value="ENDONUCLEASE_EXONUCLEASE_PHOSPHATASE DOMAIN-CONTAINING PROTEIN"/>
    <property type="match status" value="1"/>
</dbReference>
<proteinExistence type="predicted"/>
<gene>
    <name evidence="2" type="ORF">D1Z90_12415</name>
</gene>
<dbReference type="InterPro" id="IPR036691">
    <property type="entry name" value="Endo/exonu/phosph_ase_sf"/>
</dbReference>
<name>A0A418YDQ5_9GAMM</name>
<dbReference type="SUPFAM" id="SSF56219">
    <property type="entry name" value="DNase I-like"/>
    <property type="match status" value="1"/>
</dbReference>
<dbReference type="Pfam" id="PF03372">
    <property type="entry name" value="Exo_endo_phos"/>
    <property type="match status" value="1"/>
</dbReference>
<evidence type="ECO:0000313" key="3">
    <source>
        <dbReference type="Proteomes" id="UP000283255"/>
    </source>
</evidence>
<evidence type="ECO:0000313" key="2">
    <source>
        <dbReference type="EMBL" id="RJG42665.1"/>
    </source>
</evidence>
<keyword evidence="2" id="KW-0378">Hydrolase</keyword>
<feature type="domain" description="Endonuclease/exonuclease/phosphatase" evidence="1">
    <location>
        <begin position="36"/>
        <end position="295"/>
    </location>
</feature>
<keyword evidence="2" id="KW-0540">Nuclease</keyword>
<sequence length="306" mass="34849">MIRLLTLNLLNYVAPPYAAYEFENILEPEQWQKKQNWLKNTLQQADADIIAMQEVFSGPDLKQLCFDLGYPYFAFTPSALEPESHVYRKPGLAIASKHPLQPCDIDEQCAATFSRAPLLCEVVLPHIGPTHIYSVHLKSKRPLLTPEQEAAPKELECYLGRWASDNLRHQEMAALMADICQRRKQSKLPVVIMGDFNDDLSKNVLPLAFVVPEPNRQDSERLWRLHDAFNLSLSNEDRPPSHYYGGQGNVLDYILLSAEFSPDYDQQIATVEQYQCFDRHLTHANYATDSQASDHAAIVINIQPRG</sequence>
<keyword evidence="2" id="KW-0255">Endonuclease</keyword>
<dbReference type="OrthoDB" id="833328at2"/>
<comment type="caution">
    <text evidence="2">The sequence shown here is derived from an EMBL/GenBank/DDBJ whole genome shotgun (WGS) entry which is preliminary data.</text>
</comment>
<dbReference type="Proteomes" id="UP000283255">
    <property type="component" value="Unassembled WGS sequence"/>
</dbReference>
<dbReference type="EMBL" id="QZCH01000015">
    <property type="protein sequence ID" value="RJG42665.1"/>
    <property type="molecule type" value="Genomic_DNA"/>
</dbReference>
<evidence type="ECO:0000259" key="1">
    <source>
        <dbReference type="Pfam" id="PF03372"/>
    </source>
</evidence>
<protein>
    <submittedName>
        <fullName evidence="2">Endonuclease/exonuclease/phosphatase family protein</fullName>
    </submittedName>
</protein>